<proteinExistence type="predicted"/>
<comment type="caution">
    <text evidence="2">The sequence shown here is derived from an EMBL/GenBank/DDBJ whole genome shotgun (WGS) entry which is preliminary data.</text>
</comment>
<accession>A0AAN9PSP5</accession>
<dbReference type="EMBL" id="JAYMYQ010000010">
    <property type="protein sequence ID" value="KAK7308088.1"/>
    <property type="molecule type" value="Genomic_DNA"/>
</dbReference>
<evidence type="ECO:0000313" key="3">
    <source>
        <dbReference type="Proteomes" id="UP001367508"/>
    </source>
</evidence>
<dbReference type="Proteomes" id="UP001367508">
    <property type="component" value="Unassembled WGS sequence"/>
</dbReference>
<reference evidence="2 3" key="1">
    <citation type="submission" date="2024-01" db="EMBL/GenBank/DDBJ databases">
        <title>The genomes of 5 underutilized Papilionoideae crops provide insights into root nodulation and disease resistanc.</title>
        <authorList>
            <person name="Jiang F."/>
        </authorList>
    </citation>
    <scope>NUCLEOTIDE SEQUENCE [LARGE SCALE GENOMIC DNA]</scope>
    <source>
        <strain evidence="2">LVBAO_FW01</strain>
        <tissue evidence="2">Leaves</tissue>
    </source>
</reference>
<protein>
    <submittedName>
        <fullName evidence="2">Uncharacterized protein</fullName>
    </submittedName>
</protein>
<dbReference type="AlphaFoldDB" id="A0AAN9PSP5"/>
<gene>
    <name evidence="2" type="ORF">VNO77_41683</name>
</gene>
<sequence>MGVPSLTFGHVVWLFCMSLSGLRAWAFNLQNHLTMEVSYSFNNGLLVDFLEKANTCHTNPAVTLILFVTRFEIFYTGFHYVFRLISLLNIELKAMFLGYMSCMQVANEFCSIYQGPRTHNLGLKGWIEQKLPYPFWCCLDADQAETKDPKEQDMEWLGNMTFILFLEDQDGPNTLWLVVSAVTQLESTLPFFDRSSRGLLASDRGQTWLAIHNRLPFYSTTTSGYACMEVDSS</sequence>
<evidence type="ECO:0000256" key="1">
    <source>
        <dbReference type="SAM" id="SignalP"/>
    </source>
</evidence>
<keyword evidence="3" id="KW-1185">Reference proteome</keyword>
<feature type="signal peptide" evidence="1">
    <location>
        <begin position="1"/>
        <end position="24"/>
    </location>
</feature>
<name>A0AAN9PSP5_CANGL</name>
<feature type="chain" id="PRO_5042991228" evidence="1">
    <location>
        <begin position="25"/>
        <end position="233"/>
    </location>
</feature>
<keyword evidence="1" id="KW-0732">Signal</keyword>
<organism evidence="2 3">
    <name type="scientific">Canavalia gladiata</name>
    <name type="common">Sword bean</name>
    <name type="synonym">Dolichos gladiatus</name>
    <dbReference type="NCBI Taxonomy" id="3824"/>
    <lineage>
        <taxon>Eukaryota</taxon>
        <taxon>Viridiplantae</taxon>
        <taxon>Streptophyta</taxon>
        <taxon>Embryophyta</taxon>
        <taxon>Tracheophyta</taxon>
        <taxon>Spermatophyta</taxon>
        <taxon>Magnoliopsida</taxon>
        <taxon>eudicotyledons</taxon>
        <taxon>Gunneridae</taxon>
        <taxon>Pentapetalae</taxon>
        <taxon>rosids</taxon>
        <taxon>fabids</taxon>
        <taxon>Fabales</taxon>
        <taxon>Fabaceae</taxon>
        <taxon>Papilionoideae</taxon>
        <taxon>50 kb inversion clade</taxon>
        <taxon>NPAAA clade</taxon>
        <taxon>indigoferoid/millettioid clade</taxon>
        <taxon>Phaseoleae</taxon>
        <taxon>Canavalia</taxon>
    </lineage>
</organism>
<evidence type="ECO:0000313" key="2">
    <source>
        <dbReference type="EMBL" id="KAK7308088.1"/>
    </source>
</evidence>